<dbReference type="Proteomes" id="UP000032336">
    <property type="component" value="Unassembled WGS sequence"/>
</dbReference>
<reference evidence="1 2" key="1">
    <citation type="submission" date="2015-01" db="EMBL/GenBank/DDBJ databases">
        <title>Draft genome of the acidophilic iron oxidizer Ferrimicrobium acidiphilum strain T23.</title>
        <authorList>
            <person name="Poehlein A."/>
            <person name="Eisen S."/>
            <person name="Schloemann M."/>
            <person name="Johnson B.D."/>
            <person name="Daniel R."/>
            <person name="Muehling M."/>
        </authorList>
    </citation>
    <scope>NUCLEOTIDE SEQUENCE [LARGE SCALE GENOMIC DNA]</scope>
    <source>
        <strain evidence="1 2">T23</strain>
    </source>
</reference>
<dbReference type="InterPro" id="IPR044855">
    <property type="entry name" value="CoA-Trfase_III_dom3_sf"/>
</dbReference>
<dbReference type="PATRIC" id="fig|1121877.4.peg.3175"/>
<dbReference type="InterPro" id="IPR023606">
    <property type="entry name" value="CoA-Trfase_III_dom_1_sf"/>
</dbReference>
<organism evidence="1 2">
    <name type="scientific">Ferrimicrobium acidiphilum DSM 19497</name>
    <dbReference type="NCBI Taxonomy" id="1121877"/>
    <lineage>
        <taxon>Bacteria</taxon>
        <taxon>Bacillati</taxon>
        <taxon>Actinomycetota</taxon>
        <taxon>Acidimicrobiia</taxon>
        <taxon>Acidimicrobiales</taxon>
        <taxon>Acidimicrobiaceae</taxon>
        <taxon>Ferrimicrobium</taxon>
    </lineage>
</organism>
<proteinExistence type="predicted"/>
<protein>
    <submittedName>
        <fullName evidence="1">Formyl-coenzyme A transferase</fullName>
        <ecNumber evidence="1">2.8.3.16</ecNumber>
    </submittedName>
</protein>
<dbReference type="InterPro" id="IPR050509">
    <property type="entry name" value="CoA-transferase_III"/>
</dbReference>
<dbReference type="EC" id="2.8.3.16" evidence="1"/>
<dbReference type="Gene3D" id="3.30.1540.10">
    <property type="entry name" value="formyl-coa transferase, domain 3"/>
    <property type="match status" value="1"/>
</dbReference>
<dbReference type="Pfam" id="PF02515">
    <property type="entry name" value="CoA_transf_3"/>
    <property type="match status" value="1"/>
</dbReference>
<dbReference type="EMBL" id="JXUW01000041">
    <property type="protein sequence ID" value="KJE75444.1"/>
    <property type="molecule type" value="Genomic_DNA"/>
</dbReference>
<gene>
    <name evidence="1" type="primary">frc</name>
    <name evidence="1" type="ORF">FEAC_28200</name>
</gene>
<dbReference type="PANTHER" id="PTHR48228">
    <property type="entry name" value="SUCCINYL-COA--D-CITRAMALATE COA-TRANSFERASE"/>
    <property type="match status" value="1"/>
</dbReference>
<comment type="caution">
    <text evidence="1">The sequence shown here is derived from an EMBL/GenBank/DDBJ whole genome shotgun (WGS) entry which is preliminary data.</text>
</comment>
<dbReference type="PANTHER" id="PTHR48228:SF5">
    <property type="entry name" value="ALPHA-METHYLACYL-COA RACEMASE"/>
    <property type="match status" value="1"/>
</dbReference>
<dbReference type="eggNOG" id="COG1804">
    <property type="taxonomic scope" value="Bacteria"/>
</dbReference>
<evidence type="ECO:0000313" key="1">
    <source>
        <dbReference type="EMBL" id="KJE75444.1"/>
    </source>
</evidence>
<dbReference type="SUPFAM" id="SSF89796">
    <property type="entry name" value="CoA-transferase family III (CaiB/BaiF)"/>
    <property type="match status" value="1"/>
</dbReference>
<dbReference type="GO" id="GO:0033608">
    <property type="term" value="F:formyl-CoA transferase activity"/>
    <property type="evidence" value="ECO:0007669"/>
    <property type="project" value="UniProtKB-EC"/>
</dbReference>
<keyword evidence="1" id="KW-0808">Transferase</keyword>
<name>A0A0D8FR49_9ACTN</name>
<dbReference type="STRING" id="1121877.FEAC_28200"/>
<dbReference type="InterPro" id="IPR003673">
    <property type="entry name" value="CoA-Trfase_fam_III"/>
</dbReference>
<sequence>MKGQGVRGLTGGPLRGVRVVEFGGIGPGPFCCMLLSDLGADVVRIDRPGFDEMDSRNVLLRGRRRVTLDLHSPGGVNIALDLITHADILVEGFRPGVMERLGLGPATCDLYNSRLIYGRITGWGRDGPLSQEPGHDLNYLALSGILDTIGRDGDPPVVPLNYIADYGAGGFLMAYGLLAAIYERSYSGRGQVVDAAMVDGLGLMLGDVLSRAEAGNWRFQRGSNVYDGGAPFYDVYETQDRAYMAVAAMEPKFFRNLLATLELHDIDPASQYDSERWPYIRDRFAVIFRSASASEWEARFRGVEACVTAVVPVADVPLNTHVLAREMYTRVDEDLQPAPAPRFGRSSPKIQPVVFCSAEEVVREWMEGV</sequence>
<dbReference type="Gene3D" id="3.40.50.10540">
    <property type="entry name" value="Crotonobetainyl-coa:carnitine coa-transferase, domain 1"/>
    <property type="match status" value="1"/>
</dbReference>
<dbReference type="AlphaFoldDB" id="A0A0D8FR49"/>
<keyword evidence="2" id="KW-1185">Reference proteome</keyword>
<accession>A0A0D8FR49</accession>
<evidence type="ECO:0000313" key="2">
    <source>
        <dbReference type="Proteomes" id="UP000032336"/>
    </source>
</evidence>